<dbReference type="Pfam" id="PF00005">
    <property type="entry name" value="ABC_tran"/>
    <property type="match status" value="1"/>
</dbReference>
<dbReference type="Gene3D" id="3.40.50.300">
    <property type="entry name" value="P-loop containing nucleotide triphosphate hydrolases"/>
    <property type="match status" value="1"/>
</dbReference>
<dbReference type="SUPFAM" id="SSF50331">
    <property type="entry name" value="MOP-like"/>
    <property type="match status" value="1"/>
</dbReference>
<evidence type="ECO:0000256" key="1">
    <source>
        <dbReference type="ARBA" id="ARBA00005417"/>
    </source>
</evidence>
<evidence type="ECO:0000256" key="2">
    <source>
        <dbReference type="ARBA" id="ARBA00022448"/>
    </source>
</evidence>
<dbReference type="InterPro" id="IPR013611">
    <property type="entry name" value="Transp-assoc_OB_typ2"/>
</dbReference>
<keyword evidence="2" id="KW-0813">Transport</keyword>
<dbReference type="GO" id="GO:0055052">
    <property type="term" value="C:ATP-binding cassette (ABC) transporter complex, substrate-binding subunit-containing"/>
    <property type="evidence" value="ECO:0007669"/>
    <property type="project" value="TreeGrafter"/>
</dbReference>
<dbReference type="AlphaFoldDB" id="A0A7X1FR48"/>
<dbReference type="InterPro" id="IPR047641">
    <property type="entry name" value="ABC_transpr_MalK/UgpC-like"/>
</dbReference>
<dbReference type="PANTHER" id="PTHR43875">
    <property type="entry name" value="MALTODEXTRIN IMPORT ATP-BINDING PROTEIN MSMX"/>
    <property type="match status" value="1"/>
</dbReference>
<dbReference type="Gene3D" id="2.40.50.140">
    <property type="entry name" value="Nucleic acid-binding proteins"/>
    <property type="match status" value="1"/>
</dbReference>
<dbReference type="InterPro" id="IPR015855">
    <property type="entry name" value="ABC_transpr_MalK-like"/>
</dbReference>
<sequence>MSQIELHGITKRFGDHRAVDRIDLAIARGGMTVFVGPSGCGKTTLLRLIAGLEDPDEGRLLIDDEDMTGTAPAQRGLAMVFQSYALYPHMTVRANIGFALKLAGMARPEIDARVERVAAMLHLTPYLDRRPAALSGGQRQRVAIGRAVVREPRAFLFDEPLSNLDAALRGRMRVELRRLQQELGTTAIYVTHDQAEAMTMADRIVVFRDGRIEQAGRPLELYHRPANRFVAGFIGSPAMNFLAGPRAATFGAAEIAIRPEDLTVAAEGWSGTVTVVEHLGAESYVHLVLEDGAPLVLRSRPGEEPANGAKLRVAPVAAKVHRFGSDGLALG</sequence>
<dbReference type="InterPro" id="IPR008995">
    <property type="entry name" value="Mo/tungstate-bd_C_term_dom"/>
</dbReference>
<dbReference type="Gene3D" id="2.40.50.100">
    <property type="match status" value="2"/>
</dbReference>
<evidence type="ECO:0000256" key="3">
    <source>
        <dbReference type="ARBA" id="ARBA00022741"/>
    </source>
</evidence>
<evidence type="ECO:0000256" key="4">
    <source>
        <dbReference type="ARBA" id="ARBA00022840"/>
    </source>
</evidence>
<gene>
    <name evidence="6" type="ORF">H7F51_07850</name>
</gene>
<dbReference type="CDD" id="cd03301">
    <property type="entry name" value="ABC_MalK_N"/>
    <property type="match status" value="1"/>
</dbReference>
<dbReference type="Proteomes" id="UP000566813">
    <property type="component" value="Unassembled WGS sequence"/>
</dbReference>
<dbReference type="PANTHER" id="PTHR43875:SF3">
    <property type="entry name" value="MALTOSE_MALTODEXTRIN IMPORT ATP-BINDING PROTEIN MALK"/>
    <property type="match status" value="1"/>
</dbReference>
<evidence type="ECO:0000259" key="5">
    <source>
        <dbReference type="PROSITE" id="PS50893"/>
    </source>
</evidence>
<dbReference type="GO" id="GO:0005524">
    <property type="term" value="F:ATP binding"/>
    <property type="evidence" value="ECO:0007669"/>
    <property type="project" value="UniProtKB-KW"/>
</dbReference>
<keyword evidence="7" id="KW-1185">Reference proteome</keyword>
<name>A0A7X1FR48_9SPHN</name>
<dbReference type="InterPro" id="IPR017871">
    <property type="entry name" value="ABC_transporter-like_CS"/>
</dbReference>
<dbReference type="PROSITE" id="PS00211">
    <property type="entry name" value="ABC_TRANSPORTER_1"/>
    <property type="match status" value="1"/>
</dbReference>
<protein>
    <submittedName>
        <fullName evidence="6">ABC transporter ATP-binding protein</fullName>
    </submittedName>
</protein>
<dbReference type="GO" id="GO:0015423">
    <property type="term" value="F:ABC-type maltose transporter activity"/>
    <property type="evidence" value="ECO:0007669"/>
    <property type="project" value="TreeGrafter"/>
</dbReference>
<dbReference type="EMBL" id="JACLAW010000005">
    <property type="protein sequence ID" value="MBC2665431.1"/>
    <property type="molecule type" value="Genomic_DNA"/>
</dbReference>
<proteinExistence type="inferred from homology"/>
<dbReference type="SUPFAM" id="SSF52540">
    <property type="entry name" value="P-loop containing nucleoside triphosphate hydrolases"/>
    <property type="match status" value="1"/>
</dbReference>
<comment type="similarity">
    <text evidence="1">Belongs to the ABC transporter superfamily.</text>
</comment>
<accession>A0A7X1FR48</accession>
<comment type="caution">
    <text evidence="6">The sequence shown here is derived from an EMBL/GenBank/DDBJ whole genome shotgun (WGS) entry which is preliminary data.</text>
</comment>
<dbReference type="InterPro" id="IPR027417">
    <property type="entry name" value="P-loop_NTPase"/>
</dbReference>
<evidence type="ECO:0000313" key="6">
    <source>
        <dbReference type="EMBL" id="MBC2665431.1"/>
    </source>
</evidence>
<dbReference type="InterPro" id="IPR012340">
    <property type="entry name" value="NA-bd_OB-fold"/>
</dbReference>
<organism evidence="6 7">
    <name type="scientific">Novosphingobium flavum</name>
    <dbReference type="NCBI Taxonomy" id="1778672"/>
    <lineage>
        <taxon>Bacteria</taxon>
        <taxon>Pseudomonadati</taxon>
        <taxon>Pseudomonadota</taxon>
        <taxon>Alphaproteobacteria</taxon>
        <taxon>Sphingomonadales</taxon>
        <taxon>Sphingomonadaceae</taxon>
        <taxon>Novosphingobium</taxon>
    </lineage>
</organism>
<keyword evidence="4 6" id="KW-0067">ATP-binding</keyword>
<dbReference type="Pfam" id="PF08402">
    <property type="entry name" value="TOBE_2"/>
    <property type="match status" value="1"/>
</dbReference>
<dbReference type="PROSITE" id="PS50893">
    <property type="entry name" value="ABC_TRANSPORTER_2"/>
    <property type="match status" value="1"/>
</dbReference>
<dbReference type="FunFam" id="3.40.50.300:FF:000042">
    <property type="entry name" value="Maltose/maltodextrin ABC transporter, ATP-binding protein"/>
    <property type="match status" value="1"/>
</dbReference>
<dbReference type="SMART" id="SM00382">
    <property type="entry name" value="AAA"/>
    <property type="match status" value="1"/>
</dbReference>
<dbReference type="GO" id="GO:1990060">
    <property type="term" value="C:maltose transport complex"/>
    <property type="evidence" value="ECO:0007669"/>
    <property type="project" value="TreeGrafter"/>
</dbReference>
<dbReference type="InterPro" id="IPR003593">
    <property type="entry name" value="AAA+_ATPase"/>
</dbReference>
<evidence type="ECO:0000313" key="7">
    <source>
        <dbReference type="Proteomes" id="UP000566813"/>
    </source>
</evidence>
<feature type="domain" description="ABC transporter" evidence="5">
    <location>
        <begin position="4"/>
        <end position="234"/>
    </location>
</feature>
<keyword evidence="3" id="KW-0547">Nucleotide-binding</keyword>
<dbReference type="InterPro" id="IPR003439">
    <property type="entry name" value="ABC_transporter-like_ATP-bd"/>
</dbReference>
<reference evidence="6 7" key="1">
    <citation type="submission" date="2020-08" db="EMBL/GenBank/DDBJ databases">
        <title>The genome sequence of type strain Novosphingobium flavum NBRC 111647.</title>
        <authorList>
            <person name="Liu Y."/>
        </authorList>
    </citation>
    <scope>NUCLEOTIDE SEQUENCE [LARGE SCALE GENOMIC DNA]</scope>
    <source>
        <strain evidence="6 7">NBRC 111647</strain>
    </source>
</reference>
<dbReference type="GO" id="GO:0016887">
    <property type="term" value="F:ATP hydrolysis activity"/>
    <property type="evidence" value="ECO:0007669"/>
    <property type="project" value="InterPro"/>
</dbReference>